<organism evidence="1 2">
    <name type="scientific">Methylorubrum suomiense</name>
    <dbReference type="NCBI Taxonomy" id="144191"/>
    <lineage>
        <taxon>Bacteria</taxon>
        <taxon>Pseudomonadati</taxon>
        <taxon>Pseudomonadota</taxon>
        <taxon>Alphaproteobacteria</taxon>
        <taxon>Hyphomicrobiales</taxon>
        <taxon>Methylobacteriaceae</taxon>
        <taxon>Methylorubrum</taxon>
    </lineage>
</organism>
<evidence type="ECO:0000313" key="2">
    <source>
        <dbReference type="Proteomes" id="UP001055093"/>
    </source>
</evidence>
<evidence type="ECO:0000313" key="1">
    <source>
        <dbReference type="EMBL" id="GJE74144.1"/>
    </source>
</evidence>
<dbReference type="Proteomes" id="UP001055093">
    <property type="component" value="Unassembled WGS sequence"/>
</dbReference>
<comment type="caution">
    <text evidence="1">The sequence shown here is derived from an EMBL/GenBank/DDBJ whole genome shotgun (WGS) entry which is preliminary data.</text>
</comment>
<reference evidence="1" key="1">
    <citation type="journal article" date="2021" name="Front. Microbiol.">
        <title>Comprehensive Comparative Genomics and Phenotyping of Methylobacterium Species.</title>
        <authorList>
            <person name="Alessa O."/>
            <person name="Ogura Y."/>
            <person name="Fujitani Y."/>
            <person name="Takami H."/>
            <person name="Hayashi T."/>
            <person name="Sahin N."/>
            <person name="Tani A."/>
        </authorList>
    </citation>
    <scope>NUCLEOTIDE SEQUENCE</scope>
    <source>
        <strain evidence="1">DSM 14458</strain>
    </source>
</reference>
<reference evidence="1" key="2">
    <citation type="submission" date="2021-08" db="EMBL/GenBank/DDBJ databases">
        <authorList>
            <person name="Tani A."/>
            <person name="Ola A."/>
            <person name="Ogura Y."/>
            <person name="Katsura K."/>
            <person name="Hayashi T."/>
        </authorList>
    </citation>
    <scope>NUCLEOTIDE SEQUENCE</scope>
    <source>
        <strain evidence="1">DSM 14458</strain>
    </source>
</reference>
<keyword evidence="2" id="KW-1185">Reference proteome</keyword>
<accession>A0ABQ4UQQ7</accession>
<gene>
    <name evidence="1" type="ORF">BGCPKDLD_0712</name>
</gene>
<sequence>MSASEYPDTASRPAPVLGLFSDGFAARRGPYPAVLPFTHACDPTHRFAFSVADDWYGRWNVLPWRPPAAAIPEAAIVSLSRPQDRVLHS</sequence>
<proteinExistence type="predicted"/>
<protein>
    <submittedName>
        <fullName evidence="1">Uncharacterized protein</fullName>
    </submittedName>
</protein>
<dbReference type="EMBL" id="BPRE01000002">
    <property type="protein sequence ID" value="GJE74144.1"/>
    <property type="molecule type" value="Genomic_DNA"/>
</dbReference>
<name>A0ABQ4UQQ7_9HYPH</name>